<dbReference type="EMBL" id="CAJNOR010008805">
    <property type="protein sequence ID" value="CAF1637802.1"/>
    <property type="molecule type" value="Genomic_DNA"/>
</dbReference>
<keyword evidence="3" id="KW-1185">Reference proteome</keyword>
<dbReference type="Proteomes" id="UP000663828">
    <property type="component" value="Unassembled WGS sequence"/>
</dbReference>
<evidence type="ECO:0000313" key="2">
    <source>
        <dbReference type="EMBL" id="CAF1637802.1"/>
    </source>
</evidence>
<feature type="region of interest" description="Disordered" evidence="1">
    <location>
        <begin position="59"/>
        <end position="104"/>
    </location>
</feature>
<gene>
    <name evidence="2" type="ORF">XAT740_LOCUS52774</name>
</gene>
<organism evidence="2 3">
    <name type="scientific">Adineta ricciae</name>
    <name type="common">Rotifer</name>
    <dbReference type="NCBI Taxonomy" id="249248"/>
    <lineage>
        <taxon>Eukaryota</taxon>
        <taxon>Metazoa</taxon>
        <taxon>Spiralia</taxon>
        <taxon>Gnathifera</taxon>
        <taxon>Rotifera</taxon>
        <taxon>Eurotatoria</taxon>
        <taxon>Bdelloidea</taxon>
        <taxon>Adinetida</taxon>
        <taxon>Adinetidae</taxon>
        <taxon>Adineta</taxon>
    </lineage>
</organism>
<name>A0A816DQZ7_ADIRI</name>
<accession>A0A816DQZ7</accession>
<comment type="caution">
    <text evidence="2">The sequence shown here is derived from an EMBL/GenBank/DDBJ whole genome shotgun (WGS) entry which is preliminary data.</text>
</comment>
<proteinExistence type="predicted"/>
<evidence type="ECO:0000256" key="1">
    <source>
        <dbReference type="SAM" id="MobiDB-lite"/>
    </source>
</evidence>
<feature type="compositionally biased region" description="Basic and acidic residues" evidence="1">
    <location>
        <begin position="80"/>
        <end position="96"/>
    </location>
</feature>
<protein>
    <submittedName>
        <fullName evidence="2">Uncharacterized protein</fullName>
    </submittedName>
</protein>
<dbReference type="AlphaFoldDB" id="A0A816DQZ7"/>
<reference evidence="2" key="1">
    <citation type="submission" date="2021-02" db="EMBL/GenBank/DDBJ databases">
        <authorList>
            <person name="Nowell W R."/>
        </authorList>
    </citation>
    <scope>NUCLEOTIDE SEQUENCE</scope>
</reference>
<evidence type="ECO:0000313" key="3">
    <source>
        <dbReference type="Proteomes" id="UP000663828"/>
    </source>
</evidence>
<sequence>MITIVNSIDSNIVHISDGSILNKLCCEPFLDSCDDEVDVNCNGDSKTKTTTKFLTMSNAASGSASSNTGVKRSAADDFDEQTKKMKIETPTLERKSSLHSTANNAPANFVSAGTLKNVPIPEISDEELLAFTLEYERQHGIN</sequence>